<dbReference type="Pfam" id="PF07992">
    <property type="entry name" value="Pyr_redox_2"/>
    <property type="match status" value="1"/>
</dbReference>
<evidence type="ECO:0000259" key="11">
    <source>
        <dbReference type="Pfam" id="PF00724"/>
    </source>
</evidence>
<dbReference type="InterPro" id="IPR013785">
    <property type="entry name" value="Aldolase_TIM"/>
</dbReference>
<dbReference type="CDD" id="cd02803">
    <property type="entry name" value="OYE_like_FMN_family"/>
    <property type="match status" value="1"/>
</dbReference>
<name>A0ABP5NZ73_9MICC</name>
<dbReference type="Gene3D" id="3.20.20.70">
    <property type="entry name" value="Aldolase class I"/>
    <property type="match status" value="1"/>
</dbReference>
<evidence type="ECO:0000256" key="6">
    <source>
        <dbReference type="ARBA" id="ARBA00022723"/>
    </source>
</evidence>
<evidence type="ECO:0000256" key="7">
    <source>
        <dbReference type="ARBA" id="ARBA00023002"/>
    </source>
</evidence>
<gene>
    <name evidence="13" type="ORF">GCM10009849_36800</name>
</gene>
<dbReference type="InterPro" id="IPR036188">
    <property type="entry name" value="FAD/NAD-bd_sf"/>
</dbReference>
<comment type="cofactor">
    <cofactor evidence="2">
        <name>[4Fe-4S] cluster</name>
        <dbReference type="ChEBI" id="CHEBI:49883"/>
    </cofactor>
</comment>
<sequence length="720" mass="74952">MTRHATAPLALGRNGRPERTLRNRLWTSPMERNYGTTDGRITEQYADYLVTRARAGLAVVTTEATYVRADGKGRTHQLGLHDDAVLPGFRALTDAIHAEGALAAVEINHGGRTAQSVVTGFPCVAPAPVPCEVAGGELPRELSTQECHDLVDAYGDAARRAVEAGFDVISIHGGHGYLVHQFMSARTNGRRDEFGAPERFPNLVIAAVRAAAPEAIVGMRVSMLEGVDGGLTPEQTLDVVARLDLDALDFLDLSAGSYEAGEWIVQSGEWKPGVLADYARVYRGFGIPLGLAGRLNSPGAIEAVLADGVCDFVSLGRAVHADPAFVPAVLGHSLAGEAAYRPCIACNVCIDNLGAGQVTCTVNPAVGRSRVPVPTPRVRAADDAAPHAVVPHTLILGAGPAGLTAARELAEAGARVTVLEARERIGGQFALAARMRPTPDFHRYLDWNRAALGRLGVEVRLGVRAAAAGPADLAALAREWEADGIVVATGGARPQPGFRVTGPGTAHDAVLDVRDWLAARPGLLEGTEATTEATTEDWPEAVTVWGADSVAMSVADTLAARGTRVLLVGPEPAIAPESGRRAKILAVPRLEANPDVRIVLDSRIVEAESPGTDAGRVRVVGPEGEQWLDAPGPLLVSRGVVPLSATVDLPGREAALTLGAGVPVVLAGTVVDHLPPTASNAIKHGYDAAQRLAAALAPEPGRAAPAAAPASTRVLEGAHA</sequence>
<dbReference type="PRINTS" id="PR00368">
    <property type="entry name" value="FADPNR"/>
</dbReference>
<reference evidence="14" key="1">
    <citation type="journal article" date="2019" name="Int. J. Syst. Evol. Microbiol.">
        <title>The Global Catalogue of Microorganisms (GCM) 10K type strain sequencing project: providing services to taxonomists for standard genome sequencing and annotation.</title>
        <authorList>
            <consortium name="The Broad Institute Genomics Platform"/>
            <consortium name="The Broad Institute Genome Sequencing Center for Infectious Disease"/>
            <person name="Wu L."/>
            <person name="Ma J."/>
        </authorList>
    </citation>
    <scope>NUCLEOTIDE SEQUENCE [LARGE SCALE GENOMIC DNA]</scope>
    <source>
        <strain evidence="14">JCM 16034</strain>
    </source>
</reference>
<keyword evidence="9" id="KW-0411">Iron-sulfur</keyword>
<dbReference type="Gene3D" id="3.50.50.60">
    <property type="entry name" value="FAD/NAD(P)-binding domain"/>
    <property type="match status" value="1"/>
</dbReference>
<dbReference type="InterPro" id="IPR051793">
    <property type="entry name" value="NADH:flavin_oxidoreductase"/>
</dbReference>
<dbReference type="Proteomes" id="UP001500432">
    <property type="component" value="Unassembled WGS sequence"/>
</dbReference>
<dbReference type="InterPro" id="IPR001155">
    <property type="entry name" value="OxRdtase_FMN_N"/>
</dbReference>
<evidence type="ECO:0000256" key="8">
    <source>
        <dbReference type="ARBA" id="ARBA00023004"/>
    </source>
</evidence>
<comment type="similarity">
    <text evidence="3">In the N-terminal section; belongs to the NADH:flavin oxidoreductase/NADH oxidase family.</text>
</comment>
<evidence type="ECO:0000256" key="3">
    <source>
        <dbReference type="ARBA" id="ARBA00011048"/>
    </source>
</evidence>
<accession>A0ABP5NZ73</accession>
<keyword evidence="14" id="KW-1185">Reference proteome</keyword>
<proteinExistence type="inferred from homology"/>
<dbReference type="Gene3D" id="3.40.50.720">
    <property type="entry name" value="NAD(P)-binding Rossmann-like Domain"/>
    <property type="match status" value="1"/>
</dbReference>
<evidence type="ECO:0000256" key="9">
    <source>
        <dbReference type="ARBA" id="ARBA00023014"/>
    </source>
</evidence>
<feature type="compositionally biased region" description="Low complexity" evidence="10">
    <location>
        <begin position="700"/>
        <end position="710"/>
    </location>
</feature>
<evidence type="ECO:0000256" key="2">
    <source>
        <dbReference type="ARBA" id="ARBA00001966"/>
    </source>
</evidence>
<evidence type="ECO:0000313" key="14">
    <source>
        <dbReference type="Proteomes" id="UP001500432"/>
    </source>
</evidence>
<evidence type="ECO:0000256" key="5">
    <source>
        <dbReference type="ARBA" id="ARBA00022643"/>
    </source>
</evidence>
<dbReference type="PANTHER" id="PTHR42917:SF2">
    <property type="entry name" value="2,4-DIENOYL-COA REDUCTASE [(2E)-ENOYL-COA-PRODUCING]"/>
    <property type="match status" value="1"/>
</dbReference>
<comment type="cofactor">
    <cofactor evidence="1">
        <name>FMN</name>
        <dbReference type="ChEBI" id="CHEBI:58210"/>
    </cofactor>
</comment>
<evidence type="ECO:0000256" key="10">
    <source>
        <dbReference type="SAM" id="MobiDB-lite"/>
    </source>
</evidence>
<comment type="caution">
    <text evidence="13">The sequence shown here is derived from an EMBL/GenBank/DDBJ whole genome shotgun (WGS) entry which is preliminary data.</text>
</comment>
<protein>
    <submittedName>
        <fullName evidence="13">NADPH-dependent 2,4-dienoyl-CoA reductase</fullName>
    </submittedName>
</protein>
<feature type="region of interest" description="Disordered" evidence="10">
    <location>
        <begin position="700"/>
        <end position="720"/>
    </location>
</feature>
<keyword evidence="4" id="KW-0285">Flavoprotein</keyword>
<organism evidence="13 14">
    <name type="scientific">Sinomonas flava</name>
    <dbReference type="NCBI Taxonomy" id="496857"/>
    <lineage>
        <taxon>Bacteria</taxon>
        <taxon>Bacillati</taxon>
        <taxon>Actinomycetota</taxon>
        <taxon>Actinomycetes</taxon>
        <taxon>Micrococcales</taxon>
        <taxon>Micrococcaceae</taxon>
        <taxon>Sinomonas</taxon>
    </lineage>
</organism>
<dbReference type="PANTHER" id="PTHR42917">
    <property type="entry name" value="2,4-DIENOYL-COA REDUCTASE"/>
    <property type="match status" value="1"/>
</dbReference>
<dbReference type="SUPFAM" id="SSF51395">
    <property type="entry name" value="FMN-linked oxidoreductases"/>
    <property type="match status" value="1"/>
</dbReference>
<dbReference type="RefSeq" id="WP_344301309.1">
    <property type="nucleotide sequence ID" value="NZ_BAAAQW010000015.1"/>
</dbReference>
<evidence type="ECO:0000259" key="12">
    <source>
        <dbReference type="Pfam" id="PF07992"/>
    </source>
</evidence>
<evidence type="ECO:0000256" key="1">
    <source>
        <dbReference type="ARBA" id="ARBA00001917"/>
    </source>
</evidence>
<evidence type="ECO:0000256" key="4">
    <source>
        <dbReference type="ARBA" id="ARBA00022630"/>
    </source>
</evidence>
<feature type="domain" description="FAD/NAD(P)-binding" evidence="12">
    <location>
        <begin position="393"/>
        <end position="643"/>
    </location>
</feature>
<dbReference type="Pfam" id="PF00724">
    <property type="entry name" value="Oxidored_FMN"/>
    <property type="match status" value="1"/>
</dbReference>
<keyword evidence="6" id="KW-0479">Metal-binding</keyword>
<dbReference type="PRINTS" id="PR00411">
    <property type="entry name" value="PNDRDTASEI"/>
</dbReference>
<keyword evidence="8" id="KW-0408">Iron</keyword>
<evidence type="ECO:0000313" key="13">
    <source>
        <dbReference type="EMBL" id="GAA2203633.1"/>
    </source>
</evidence>
<feature type="domain" description="NADH:flavin oxidoreductase/NADH oxidase N-terminal" evidence="11">
    <location>
        <begin position="19"/>
        <end position="326"/>
    </location>
</feature>
<keyword evidence="7" id="KW-0560">Oxidoreductase</keyword>
<dbReference type="EMBL" id="BAAAQW010000015">
    <property type="protein sequence ID" value="GAA2203633.1"/>
    <property type="molecule type" value="Genomic_DNA"/>
</dbReference>
<keyword evidence="5" id="KW-0288">FMN</keyword>
<dbReference type="InterPro" id="IPR023753">
    <property type="entry name" value="FAD/NAD-binding_dom"/>
</dbReference>
<dbReference type="SUPFAM" id="SSF51905">
    <property type="entry name" value="FAD/NAD(P)-binding domain"/>
    <property type="match status" value="1"/>
</dbReference>